<dbReference type="Gene3D" id="2.60.120.10">
    <property type="entry name" value="Jelly Rolls"/>
    <property type="match status" value="1"/>
</dbReference>
<dbReference type="InterPro" id="IPR011051">
    <property type="entry name" value="RmlC_Cupin_sf"/>
</dbReference>
<dbReference type="CDD" id="cd20299">
    <property type="entry name" value="cupin_YP766765-like"/>
    <property type="match status" value="1"/>
</dbReference>
<name>A0A2N5C467_9BURK</name>
<dbReference type="OrthoDB" id="2886949at2"/>
<reference evidence="1 2" key="1">
    <citation type="submission" date="2017-12" db="EMBL/GenBank/DDBJ databases">
        <title>Genome sequence of the active heterotrophic nitrifier-denitrifier, Cupriavidus pauculus UM1.</title>
        <authorList>
            <person name="Putonti C."/>
            <person name="Castignetti D."/>
        </authorList>
    </citation>
    <scope>NUCLEOTIDE SEQUENCE [LARGE SCALE GENOMIC DNA]</scope>
    <source>
        <strain evidence="1 2">UM1</strain>
    </source>
</reference>
<protein>
    <recommendedName>
        <fullName evidence="3">Cupin domain-containing protein</fullName>
    </recommendedName>
</protein>
<dbReference type="AlphaFoldDB" id="A0A2N5C467"/>
<dbReference type="InterPro" id="IPR014710">
    <property type="entry name" value="RmlC-like_jellyroll"/>
</dbReference>
<evidence type="ECO:0000313" key="2">
    <source>
        <dbReference type="Proteomes" id="UP000234341"/>
    </source>
</evidence>
<accession>A0A2N5C467</accession>
<sequence>MNTTRFAQAPAYYPANHEGMHCLRLQGHEAGPSDALWMGVSVILPGGHTSLDASPVEKHYVVLQGEVCIRTPSESVTLGRFDSVRLAPGEARQVSNPSNLPAMLLLAMPYPPRASP</sequence>
<proteinExistence type="predicted"/>
<dbReference type="STRING" id="82633.GCA_000974605_04378"/>
<evidence type="ECO:0008006" key="3">
    <source>
        <dbReference type="Google" id="ProtNLM"/>
    </source>
</evidence>
<gene>
    <name evidence="1" type="ORF">CYJ10_29595</name>
</gene>
<dbReference type="SUPFAM" id="SSF51182">
    <property type="entry name" value="RmlC-like cupins"/>
    <property type="match status" value="1"/>
</dbReference>
<dbReference type="EMBL" id="PJRP01000021">
    <property type="protein sequence ID" value="PLP96998.1"/>
    <property type="molecule type" value="Genomic_DNA"/>
</dbReference>
<evidence type="ECO:0000313" key="1">
    <source>
        <dbReference type="EMBL" id="PLP96998.1"/>
    </source>
</evidence>
<organism evidence="1 2">
    <name type="scientific">Cupriavidus pauculus</name>
    <dbReference type="NCBI Taxonomy" id="82633"/>
    <lineage>
        <taxon>Bacteria</taxon>
        <taxon>Pseudomonadati</taxon>
        <taxon>Pseudomonadota</taxon>
        <taxon>Betaproteobacteria</taxon>
        <taxon>Burkholderiales</taxon>
        <taxon>Burkholderiaceae</taxon>
        <taxon>Cupriavidus</taxon>
    </lineage>
</organism>
<dbReference type="RefSeq" id="WP_101685007.1">
    <property type="nucleotide sequence ID" value="NZ_PJRP01000021.1"/>
</dbReference>
<comment type="caution">
    <text evidence="1">The sequence shown here is derived from an EMBL/GenBank/DDBJ whole genome shotgun (WGS) entry which is preliminary data.</text>
</comment>
<dbReference type="Proteomes" id="UP000234341">
    <property type="component" value="Unassembled WGS sequence"/>
</dbReference>